<feature type="transmembrane region" description="Helical" evidence="1">
    <location>
        <begin position="40"/>
        <end position="62"/>
    </location>
</feature>
<evidence type="ECO:0000313" key="3">
    <source>
        <dbReference type="Proteomes" id="UP001629246"/>
    </source>
</evidence>
<reference evidence="2 3" key="1">
    <citation type="journal article" date="2024" name="Chem. Sci.">
        <title>Discovery of megapolipeptins by genome mining of a Burkholderiales bacteria collection.</title>
        <authorList>
            <person name="Paulo B.S."/>
            <person name="Recchia M.J.J."/>
            <person name="Lee S."/>
            <person name="Fergusson C.H."/>
            <person name="Romanowski S.B."/>
            <person name="Hernandez A."/>
            <person name="Krull N."/>
            <person name="Liu D.Y."/>
            <person name="Cavanagh H."/>
            <person name="Bos A."/>
            <person name="Gray C.A."/>
            <person name="Murphy B.T."/>
            <person name="Linington R.G."/>
            <person name="Eustaquio A.S."/>
        </authorList>
    </citation>
    <scope>NUCLEOTIDE SEQUENCE [LARGE SCALE GENOMIC DNA]</scope>
    <source>
        <strain evidence="2 3">RL21-008-BIB-A</strain>
    </source>
</reference>
<comment type="caution">
    <text evidence="2">The sequence shown here is derived from an EMBL/GenBank/DDBJ whole genome shotgun (WGS) entry which is preliminary data.</text>
</comment>
<evidence type="ECO:0000256" key="1">
    <source>
        <dbReference type="SAM" id="Phobius"/>
    </source>
</evidence>
<keyword evidence="3" id="KW-1185">Reference proteome</keyword>
<gene>
    <name evidence="2" type="ORF">PQR62_06165</name>
</gene>
<protein>
    <submittedName>
        <fullName evidence="2">Uncharacterized protein</fullName>
    </submittedName>
</protein>
<keyword evidence="1" id="KW-0812">Transmembrane</keyword>
<evidence type="ECO:0000313" key="2">
    <source>
        <dbReference type="EMBL" id="MFL9923836.1"/>
    </source>
</evidence>
<keyword evidence="1" id="KW-0472">Membrane</keyword>
<keyword evidence="1" id="KW-1133">Transmembrane helix</keyword>
<proteinExistence type="predicted"/>
<organism evidence="2 3">
    <name type="scientific">Herbaspirillum lusitanum</name>
    <dbReference type="NCBI Taxonomy" id="213312"/>
    <lineage>
        <taxon>Bacteria</taxon>
        <taxon>Pseudomonadati</taxon>
        <taxon>Pseudomonadota</taxon>
        <taxon>Betaproteobacteria</taxon>
        <taxon>Burkholderiales</taxon>
        <taxon>Oxalobacteraceae</taxon>
        <taxon>Herbaspirillum</taxon>
    </lineage>
</organism>
<dbReference type="RefSeq" id="WP_408155873.1">
    <property type="nucleotide sequence ID" value="NZ_JAQQFM010000003.1"/>
</dbReference>
<dbReference type="EMBL" id="JAQQFM010000003">
    <property type="protein sequence ID" value="MFL9923836.1"/>
    <property type="molecule type" value="Genomic_DNA"/>
</dbReference>
<sequence>MFFPWLPLLMTSAAAGQRGLRASGPGMSDPFDQQGGIMEAFDLGSIAVVSAMAAGVLVTAVLHSRRLKKIANPARAAKRYARSLGRKHI</sequence>
<dbReference type="Proteomes" id="UP001629246">
    <property type="component" value="Unassembled WGS sequence"/>
</dbReference>
<accession>A0ABW9A5V6</accession>
<name>A0ABW9A5V6_9BURK</name>